<dbReference type="AlphaFoldDB" id="A0A2U1P2K7"/>
<proteinExistence type="predicted"/>
<dbReference type="Proteomes" id="UP000245207">
    <property type="component" value="Unassembled WGS sequence"/>
</dbReference>
<reference evidence="1 2" key="1">
    <citation type="journal article" date="2018" name="Mol. Plant">
        <title>The genome of Artemisia annua provides insight into the evolution of Asteraceae family and artemisinin biosynthesis.</title>
        <authorList>
            <person name="Shen Q."/>
            <person name="Zhang L."/>
            <person name="Liao Z."/>
            <person name="Wang S."/>
            <person name="Yan T."/>
            <person name="Shi P."/>
            <person name="Liu M."/>
            <person name="Fu X."/>
            <person name="Pan Q."/>
            <person name="Wang Y."/>
            <person name="Lv Z."/>
            <person name="Lu X."/>
            <person name="Zhang F."/>
            <person name="Jiang W."/>
            <person name="Ma Y."/>
            <person name="Chen M."/>
            <person name="Hao X."/>
            <person name="Li L."/>
            <person name="Tang Y."/>
            <person name="Lv G."/>
            <person name="Zhou Y."/>
            <person name="Sun X."/>
            <person name="Brodelius P.E."/>
            <person name="Rose J.K.C."/>
            <person name="Tang K."/>
        </authorList>
    </citation>
    <scope>NUCLEOTIDE SEQUENCE [LARGE SCALE GENOMIC DNA]</scope>
    <source>
        <strain evidence="2">cv. Huhao1</strain>
        <tissue evidence="1">Leaf</tissue>
    </source>
</reference>
<comment type="caution">
    <text evidence="1">The sequence shown here is derived from an EMBL/GenBank/DDBJ whole genome shotgun (WGS) entry which is preliminary data.</text>
</comment>
<dbReference type="SUPFAM" id="SSF52058">
    <property type="entry name" value="L domain-like"/>
    <property type="match status" value="1"/>
</dbReference>
<evidence type="ECO:0000313" key="2">
    <source>
        <dbReference type="Proteomes" id="UP000245207"/>
    </source>
</evidence>
<dbReference type="EMBL" id="PKPP01001779">
    <property type="protein sequence ID" value="PWA80003.1"/>
    <property type="molecule type" value="Genomic_DNA"/>
</dbReference>
<dbReference type="InterPro" id="IPR032675">
    <property type="entry name" value="LRR_dom_sf"/>
</dbReference>
<evidence type="ECO:0000313" key="1">
    <source>
        <dbReference type="EMBL" id="PWA80003.1"/>
    </source>
</evidence>
<sequence>MPTFPQTKIYKDGCVSVIDSKGDEENLCNRSWRQTKSMLFCSFENKKRVDCRNVKYILELCLQEVIIRTMLTGITRVQKNSGRSSNGDTSRSWSLPVVDVPEEINKLMNMQRLILANNIIGRLPMNIGKLQSLKFIMLDGNQLTTLPDEVYSCQRNLIKFVFCCY</sequence>
<accession>A0A2U1P2K7</accession>
<gene>
    <name evidence="1" type="ORF">CTI12_AA119310</name>
</gene>
<dbReference type="STRING" id="35608.A0A2U1P2K7"/>
<keyword evidence="2" id="KW-1185">Reference proteome</keyword>
<dbReference type="Gene3D" id="3.80.10.10">
    <property type="entry name" value="Ribonuclease Inhibitor"/>
    <property type="match status" value="1"/>
</dbReference>
<protein>
    <submittedName>
        <fullName evidence="1">Leucine-rich repeat domain, L domain-like protein</fullName>
    </submittedName>
</protein>
<name>A0A2U1P2K7_ARTAN</name>
<organism evidence="1 2">
    <name type="scientific">Artemisia annua</name>
    <name type="common">Sweet wormwood</name>
    <dbReference type="NCBI Taxonomy" id="35608"/>
    <lineage>
        <taxon>Eukaryota</taxon>
        <taxon>Viridiplantae</taxon>
        <taxon>Streptophyta</taxon>
        <taxon>Embryophyta</taxon>
        <taxon>Tracheophyta</taxon>
        <taxon>Spermatophyta</taxon>
        <taxon>Magnoliopsida</taxon>
        <taxon>eudicotyledons</taxon>
        <taxon>Gunneridae</taxon>
        <taxon>Pentapetalae</taxon>
        <taxon>asterids</taxon>
        <taxon>campanulids</taxon>
        <taxon>Asterales</taxon>
        <taxon>Asteraceae</taxon>
        <taxon>Asteroideae</taxon>
        <taxon>Anthemideae</taxon>
        <taxon>Artemisiinae</taxon>
        <taxon>Artemisia</taxon>
    </lineage>
</organism>
<dbReference type="OrthoDB" id="676979at2759"/>